<feature type="repeat" description="ANK" evidence="6">
    <location>
        <begin position="40"/>
        <end position="72"/>
    </location>
</feature>
<organism evidence="7 8">
    <name type="scientific">Limulus polyphemus</name>
    <name type="common">Atlantic horseshoe crab</name>
    <dbReference type="NCBI Taxonomy" id="6850"/>
    <lineage>
        <taxon>Eukaryota</taxon>
        <taxon>Metazoa</taxon>
        <taxon>Ecdysozoa</taxon>
        <taxon>Arthropoda</taxon>
        <taxon>Chelicerata</taxon>
        <taxon>Merostomata</taxon>
        <taxon>Xiphosura</taxon>
        <taxon>Limulidae</taxon>
        <taxon>Limulus</taxon>
    </lineage>
</organism>
<keyword evidence="6" id="KW-0040">ANK repeat</keyword>
<protein>
    <submittedName>
        <fullName evidence="8">Ankyrin repeat domain-containing protein 40-like</fullName>
    </submittedName>
</protein>
<name>A0ABM1TAM2_LIMPO</name>
<dbReference type="InterPro" id="IPR039195">
    <property type="entry name" value="ANKRD40"/>
</dbReference>
<comment type="subcellular location">
    <subcellularLocation>
        <location evidence="1">Target cell membrane</location>
    </subcellularLocation>
</comment>
<dbReference type="SMART" id="SM00248">
    <property type="entry name" value="ANK"/>
    <property type="match status" value="2"/>
</dbReference>
<evidence type="ECO:0000313" key="7">
    <source>
        <dbReference type="Proteomes" id="UP000694941"/>
    </source>
</evidence>
<dbReference type="PANTHER" id="PTHR24192">
    <property type="entry name" value="ANKYRIN REPEAT DOMAIN 40"/>
    <property type="match status" value="1"/>
</dbReference>
<evidence type="ECO:0000256" key="6">
    <source>
        <dbReference type="PROSITE-ProRule" id="PRU00023"/>
    </source>
</evidence>
<keyword evidence="2" id="KW-0268">Exocytosis</keyword>
<evidence type="ECO:0000256" key="1">
    <source>
        <dbReference type="ARBA" id="ARBA00004175"/>
    </source>
</evidence>
<keyword evidence="3" id="KW-1052">Target cell membrane</keyword>
<dbReference type="RefSeq" id="XP_022252928.1">
    <property type="nucleotide sequence ID" value="XM_022397220.1"/>
</dbReference>
<sequence length="291" mass="32712">MELQKSLEDKLREAACYGDEESIRLLLSKGVNINTQHDINGWTPLHWAAKRGHAPVVKYLLSQGAETYRTSNKGETPAAVAMNEEIRSLLGGDKNNSDNKPTLAITPGYIAYPPLAYQVDTKDIMENCNVGNQKTPLNTCEINHFRSALSDKCDATLSSELVLKVRVAYLDDLDFIEIDLPVSNLTFKQLVDVCCRELGISSEMILKIRKLPNTIIRKDKDVQRLQNFQEIEIVLEGKNPCAPGDKTSNFKYPEFVVEKHNPSALTGAQTQSPNTNFMERSRYCMNGRILY</sequence>
<evidence type="ECO:0000256" key="5">
    <source>
        <dbReference type="ARBA" id="ARBA00023298"/>
    </source>
</evidence>
<evidence type="ECO:0000256" key="2">
    <source>
        <dbReference type="ARBA" id="ARBA00022483"/>
    </source>
</evidence>
<dbReference type="SUPFAM" id="SSF48403">
    <property type="entry name" value="Ankyrin repeat"/>
    <property type="match status" value="1"/>
</dbReference>
<accession>A0ABM1TAM2</accession>
<dbReference type="Proteomes" id="UP000694941">
    <property type="component" value="Unplaced"/>
</dbReference>
<evidence type="ECO:0000256" key="3">
    <source>
        <dbReference type="ARBA" id="ARBA00022537"/>
    </source>
</evidence>
<keyword evidence="7" id="KW-1185">Reference proteome</keyword>
<dbReference type="PROSITE" id="PS50297">
    <property type="entry name" value="ANK_REP_REGION"/>
    <property type="match status" value="1"/>
</dbReference>
<keyword evidence="5" id="KW-0472">Membrane</keyword>
<dbReference type="Gene3D" id="1.25.40.20">
    <property type="entry name" value="Ankyrin repeat-containing domain"/>
    <property type="match status" value="1"/>
</dbReference>
<dbReference type="GeneID" id="106468864"/>
<reference evidence="8" key="1">
    <citation type="submission" date="2025-08" db="UniProtKB">
        <authorList>
            <consortium name="RefSeq"/>
        </authorList>
    </citation>
    <scope>IDENTIFICATION</scope>
    <source>
        <tissue evidence="8">Muscle</tissue>
    </source>
</reference>
<keyword evidence="5" id="KW-1053">Target membrane</keyword>
<gene>
    <name evidence="8" type="primary">LOC106468864</name>
</gene>
<proteinExistence type="predicted"/>
<keyword evidence="4" id="KW-0638">Presynaptic neurotoxin</keyword>
<evidence type="ECO:0000313" key="8">
    <source>
        <dbReference type="RefSeq" id="XP_022252928.1"/>
    </source>
</evidence>
<dbReference type="PROSITE" id="PS50088">
    <property type="entry name" value="ANK_REPEAT"/>
    <property type="match status" value="1"/>
</dbReference>
<dbReference type="InterPro" id="IPR002110">
    <property type="entry name" value="Ankyrin_rpt"/>
</dbReference>
<keyword evidence="4" id="KW-0528">Neurotoxin</keyword>
<dbReference type="Pfam" id="PF12796">
    <property type="entry name" value="Ank_2"/>
    <property type="match status" value="1"/>
</dbReference>
<evidence type="ECO:0000256" key="4">
    <source>
        <dbReference type="ARBA" id="ARBA00023028"/>
    </source>
</evidence>
<dbReference type="PANTHER" id="PTHR24192:SF3">
    <property type="entry name" value="ANKYRIN REPEAT DOMAIN 40"/>
    <property type="match status" value="1"/>
</dbReference>
<dbReference type="InterPro" id="IPR036770">
    <property type="entry name" value="Ankyrin_rpt-contain_sf"/>
</dbReference>
<keyword evidence="4" id="KW-0800">Toxin</keyword>